<dbReference type="AlphaFoldDB" id="R7SLL2"/>
<proteinExistence type="predicted"/>
<protein>
    <submittedName>
        <fullName evidence="1">Uncharacterized protein</fullName>
    </submittedName>
</protein>
<dbReference type="HOGENOM" id="CLU_2306008_0_0_1"/>
<dbReference type="RefSeq" id="XP_007370200.1">
    <property type="nucleotide sequence ID" value="XM_007370138.1"/>
</dbReference>
<gene>
    <name evidence="1" type="ORF">DICSQDRAFT_174312</name>
</gene>
<dbReference type="Proteomes" id="UP000053319">
    <property type="component" value="Unassembled WGS sequence"/>
</dbReference>
<organism evidence="1 2">
    <name type="scientific">Dichomitus squalens (strain LYAD-421)</name>
    <name type="common">Western red white-rot fungus</name>
    <dbReference type="NCBI Taxonomy" id="732165"/>
    <lineage>
        <taxon>Eukaryota</taxon>
        <taxon>Fungi</taxon>
        <taxon>Dikarya</taxon>
        <taxon>Basidiomycota</taxon>
        <taxon>Agaricomycotina</taxon>
        <taxon>Agaricomycetes</taxon>
        <taxon>Polyporales</taxon>
        <taxon>Polyporaceae</taxon>
        <taxon>Dichomitus</taxon>
    </lineage>
</organism>
<dbReference type="GeneID" id="18839925"/>
<evidence type="ECO:0000313" key="1">
    <source>
        <dbReference type="EMBL" id="EJF57034.1"/>
    </source>
</evidence>
<name>R7SLL2_DICSQ</name>
<sequence length="100" mass="10950">MACTRCPASGARDGKKPRRAAAWAVDIARGPPILSSSREAIMQTHAVQQWLEGLKRQSEHEWCTRPSVAKFLSKLVSFADVVCQKGTAGAVVTLCTPWQR</sequence>
<accession>R7SLL2</accession>
<evidence type="ECO:0000313" key="2">
    <source>
        <dbReference type="Proteomes" id="UP000053319"/>
    </source>
</evidence>
<dbReference type="KEGG" id="dsq:DICSQDRAFT_174312"/>
<dbReference type="EMBL" id="JH719458">
    <property type="protein sequence ID" value="EJF57034.1"/>
    <property type="molecule type" value="Genomic_DNA"/>
</dbReference>
<reference evidence="1 2" key="1">
    <citation type="journal article" date="2012" name="Science">
        <title>The Paleozoic origin of enzymatic lignin decomposition reconstructed from 31 fungal genomes.</title>
        <authorList>
            <person name="Floudas D."/>
            <person name="Binder M."/>
            <person name="Riley R."/>
            <person name="Barry K."/>
            <person name="Blanchette R.A."/>
            <person name="Henrissat B."/>
            <person name="Martinez A.T."/>
            <person name="Otillar R."/>
            <person name="Spatafora J.W."/>
            <person name="Yadav J.S."/>
            <person name="Aerts A."/>
            <person name="Benoit I."/>
            <person name="Boyd A."/>
            <person name="Carlson A."/>
            <person name="Copeland A."/>
            <person name="Coutinho P.M."/>
            <person name="de Vries R.P."/>
            <person name="Ferreira P."/>
            <person name="Findley K."/>
            <person name="Foster B."/>
            <person name="Gaskell J."/>
            <person name="Glotzer D."/>
            <person name="Gorecki P."/>
            <person name="Heitman J."/>
            <person name="Hesse C."/>
            <person name="Hori C."/>
            <person name="Igarashi K."/>
            <person name="Jurgens J.A."/>
            <person name="Kallen N."/>
            <person name="Kersten P."/>
            <person name="Kohler A."/>
            <person name="Kuees U."/>
            <person name="Kumar T.K.A."/>
            <person name="Kuo A."/>
            <person name="LaButti K."/>
            <person name="Larrondo L.F."/>
            <person name="Lindquist E."/>
            <person name="Ling A."/>
            <person name="Lombard V."/>
            <person name="Lucas S."/>
            <person name="Lundell T."/>
            <person name="Martin R."/>
            <person name="McLaughlin D.J."/>
            <person name="Morgenstern I."/>
            <person name="Morin E."/>
            <person name="Murat C."/>
            <person name="Nagy L.G."/>
            <person name="Nolan M."/>
            <person name="Ohm R.A."/>
            <person name="Patyshakuliyeva A."/>
            <person name="Rokas A."/>
            <person name="Ruiz-Duenas F.J."/>
            <person name="Sabat G."/>
            <person name="Salamov A."/>
            <person name="Samejima M."/>
            <person name="Schmutz J."/>
            <person name="Slot J.C."/>
            <person name="St John F."/>
            <person name="Stenlid J."/>
            <person name="Sun H."/>
            <person name="Sun S."/>
            <person name="Syed K."/>
            <person name="Tsang A."/>
            <person name="Wiebenga A."/>
            <person name="Young D."/>
            <person name="Pisabarro A."/>
            <person name="Eastwood D.C."/>
            <person name="Martin F."/>
            <person name="Cullen D."/>
            <person name="Grigoriev I.V."/>
            <person name="Hibbett D.S."/>
        </authorList>
    </citation>
    <scope>NUCLEOTIDE SEQUENCE [LARGE SCALE GENOMIC DNA]</scope>
    <source>
        <strain evidence="1 2">LYAD-421 SS1</strain>
    </source>
</reference>